<dbReference type="EMBL" id="ARXU01000005">
    <property type="protein sequence ID" value="KGD61286.1"/>
    <property type="molecule type" value="Genomic_DNA"/>
</dbReference>
<sequence>MIVLLRQTLVALLVLPSLAAGWEFRGETGLEGRYFTQASPYEAADYSTNSSLYLKGEVFHEWNNRDDQFIFIPYARVDENDSERTHADIRELSWIHVGSGWESRVGIRKVFWGVTEGRHLVDIINQTDLVDQVDGEEKLGQPMLNLSTVRDWGIVDLFVLPGFRERTYAGEEGRPRTPLPVSDHARYESGAEDKRVDVAFRYQQYFNNGLELALSHFSGTSREPLLLPEALSPQQLQSLLLTGSLPAGSDPELVPLYNVIDQTGLELQYLNNGWLWKLEAITRSGQGDRFTALDGGFEYTQVGVLDSAADLGWLLEYLWEDRDALLASPFQDDVLLATRFTFNDVASTEILAGVIYDLENDEKAINLESSRRFGNNLKASLEARFYTDTAKPLSASELYLSALQGRAENPGLSPVSRSDFIQAEVVYYF</sequence>
<gene>
    <name evidence="2" type="ORF">T9A_01735</name>
</gene>
<feature type="chain" id="PRO_5046382407" description="Alginate export domain-containing protein" evidence="1">
    <location>
        <begin position="20"/>
        <end position="429"/>
    </location>
</feature>
<evidence type="ECO:0000256" key="1">
    <source>
        <dbReference type="SAM" id="SignalP"/>
    </source>
</evidence>
<evidence type="ECO:0000313" key="2">
    <source>
        <dbReference type="EMBL" id="KGD61286.1"/>
    </source>
</evidence>
<comment type="caution">
    <text evidence="2">The sequence shown here is derived from an EMBL/GenBank/DDBJ whole genome shotgun (WGS) entry which is preliminary data.</text>
</comment>
<evidence type="ECO:0008006" key="4">
    <source>
        <dbReference type="Google" id="ProtNLM"/>
    </source>
</evidence>
<keyword evidence="1" id="KW-0732">Signal</keyword>
<organism evidence="2 3">
    <name type="scientific">Alcanivorax jadensis T9</name>
    <dbReference type="NCBI Taxonomy" id="1177181"/>
    <lineage>
        <taxon>Bacteria</taxon>
        <taxon>Pseudomonadati</taxon>
        <taxon>Pseudomonadota</taxon>
        <taxon>Gammaproteobacteria</taxon>
        <taxon>Oceanospirillales</taxon>
        <taxon>Alcanivoracaceae</taxon>
        <taxon>Alcanivorax</taxon>
    </lineage>
</organism>
<proteinExistence type="predicted"/>
<name>A0ABR4WCY6_9GAMM</name>
<keyword evidence="3" id="KW-1185">Reference proteome</keyword>
<feature type="signal peptide" evidence="1">
    <location>
        <begin position="1"/>
        <end position="19"/>
    </location>
</feature>
<evidence type="ECO:0000313" key="3">
    <source>
        <dbReference type="Proteomes" id="UP000029443"/>
    </source>
</evidence>
<reference evidence="2 3" key="1">
    <citation type="submission" date="2012-09" db="EMBL/GenBank/DDBJ databases">
        <title>Genome Sequence of alkane-degrading Bacterium Alcanivorax jadensis T9.</title>
        <authorList>
            <person name="Lai Q."/>
            <person name="Shao Z."/>
        </authorList>
    </citation>
    <scope>NUCLEOTIDE SEQUENCE [LARGE SCALE GENOMIC DNA]</scope>
    <source>
        <strain evidence="2 3">T9</strain>
    </source>
</reference>
<protein>
    <recommendedName>
        <fullName evidence="4">Alginate export domain-containing protein</fullName>
    </recommendedName>
</protein>
<accession>A0ABR4WCY6</accession>
<dbReference type="Proteomes" id="UP000029443">
    <property type="component" value="Unassembled WGS sequence"/>
</dbReference>